<protein>
    <submittedName>
        <fullName evidence="1">Uncharacterized protein</fullName>
    </submittedName>
</protein>
<accession>A0A3M8B7I2</accession>
<sequence length="123" mass="15040">MNIWEALSNLQKHQMLEGIAKDNEYVQEVYIRWFNGNLYYCEYDGFPTEKFDADIQTLKLYDWSYINLPEYTYVYFKQAYDWLNFGGEIELEIDDKIVAFNSKNLDEKLTWRKIFEGEWRIKN</sequence>
<keyword evidence="2" id="KW-1185">Reference proteome</keyword>
<evidence type="ECO:0000313" key="2">
    <source>
        <dbReference type="Proteomes" id="UP000268829"/>
    </source>
</evidence>
<reference evidence="1 2" key="1">
    <citation type="submission" date="2018-10" db="EMBL/GenBank/DDBJ databases">
        <title>Phylogenomics of Brevibacillus.</title>
        <authorList>
            <person name="Dunlap C."/>
        </authorList>
    </citation>
    <scope>NUCLEOTIDE SEQUENCE [LARGE SCALE GENOMIC DNA]</scope>
    <source>
        <strain evidence="1 2">DSM 100115</strain>
    </source>
</reference>
<comment type="caution">
    <text evidence="1">The sequence shown here is derived from an EMBL/GenBank/DDBJ whole genome shotgun (WGS) entry which is preliminary data.</text>
</comment>
<dbReference type="EMBL" id="RHHS01000013">
    <property type="protein sequence ID" value="RNB59404.1"/>
    <property type="molecule type" value="Genomic_DNA"/>
</dbReference>
<organism evidence="1 2">
    <name type="scientific">Brevibacillus gelatini</name>
    <dbReference type="NCBI Taxonomy" id="1655277"/>
    <lineage>
        <taxon>Bacteria</taxon>
        <taxon>Bacillati</taxon>
        <taxon>Bacillota</taxon>
        <taxon>Bacilli</taxon>
        <taxon>Bacillales</taxon>
        <taxon>Paenibacillaceae</taxon>
        <taxon>Brevibacillus</taxon>
    </lineage>
</organism>
<dbReference type="Proteomes" id="UP000268829">
    <property type="component" value="Unassembled WGS sequence"/>
</dbReference>
<gene>
    <name evidence="1" type="ORF">EDM57_04485</name>
</gene>
<proteinExistence type="predicted"/>
<evidence type="ECO:0000313" key="1">
    <source>
        <dbReference type="EMBL" id="RNB59404.1"/>
    </source>
</evidence>
<dbReference type="RefSeq" id="WP_122903571.1">
    <property type="nucleotide sequence ID" value="NZ_RHHS01000013.1"/>
</dbReference>
<name>A0A3M8B7I2_9BACL</name>
<dbReference type="AlphaFoldDB" id="A0A3M8B7I2"/>